<proteinExistence type="predicted"/>
<accession>A0A4Q4T088</accession>
<dbReference type="AlphaFoldDB" id="A0A4Q4T088"/>
<dbReference type="Proteomes" id="UP000293360">
    <property type="component" value="Unassembled WGS sequence"/>
</dbReference>
<protein>
    <recommendedName>
        <fullName evidence="4">Ecp2 effector protein domain-containing protein</fullName>
    </recommendedName>
</protein>
<feature type="signal peptide" evidence="1">
    <location>
        <begin position="1"/>
        <end position="18"/>
    </location>
</feature>
<dbReference type="EMBL" id="QJNU01000681">
    <property type="protein sequence ID" value="RYO89790.1"/>
    <property type="molecule type" value="Genomic_DNA"/>
</dbReference>
<organism evidence="2 3">
    <name type="scientific">Monosporascus ibericus</name>
    <dbReference type="NCBI Taxonomy" id="155417"/>
    <lineage>
        <taxon>Eukaryota</taxon>
        <taxon>Fungi</taxon>
        <taxon>Dikarya</taxon>
        <taxon>Ascomycota</taxon>
        <taxon>Pezizomycotina</taxon>
        <taxon>Sordariomycetes</taxon>
        <taxon>Xylariomycetidae</taxon>
        <taxon>Xylariales</taxon>
        <taxon>Xylariales incertae sedis</taxon>
        <taxon>Monosporascus</taxon>
    </lineage>
</organism>
<comment type="caution">
    <text evidence="2">The sequence shown here is derived from an EMBL/GenBank/DDBJ whole genome shotgun (WGS) entry which is preliminary data.</text>
</comment>
<keyword evidence="3" id="KW-1185">Reference proteome</keyword>
<name>A0A4Q4T088_9PEZI</name>
<sequence length="155" mass="16986">MQFTTIIVALSAFGMAATHLRQHLEAEDAELASSESMHTLQKRDAYTCYGSSNATVSDCERVIDTIRAHGEEVFSLRSGLCLVWSEGSCGVRFCAVRYVRYPLNRTASWVADYLTSPLLEDCVGAGANGLMGDSHNINSQIGTYRLSIAEYFGDD</sequence>
<evidence type="ECO:0000256" key="1">
    <source>
        <dbReference type="SAM" id="SignalP"/>
    </source>
</evidence>
<dbReference type="OrthoDB" id="4631832at2759"/>
<gene>
    <name evidence="2" type="ORF">DL764_008528</name>
</gene>
<evidence type="ECO:0000313" key="3">
    <source>
        <dbReference type="Proteomes" id="UP000293360"/>
    </source>
</evidence>
<keyword evidence="1" id="KW-0732">Signal</keyword>
<evidence type="ECO:0008006" key="4">
    <source>
        <dbReference type="Google" id="ProtNLM"/>
    </source>
</evidence>
<feature type="chain" id="PRO_5020898830" description="Ecp2 effector protein domain-containing protein" evidence="1">
    <location>
        <begin position="19"/>
        <end position="155"/>
    </location>
</feature>
<reference evidence="2 3" key="1">
    <citation type="submission" date="2018-06" db="EMBL/GenBank/DDBJ databases">
        <title>Complete Genomes of Monosporascus.</title>
        <authorList>
            <person name="Robinson A.J."/>
            <person name="Natvig D.O."/>
        </authorList>
    </citation>
    <scope>NUCLEOTIDE SEQUENCE [LARGE SCALE GENOMIC DNA]</scope>
    <source>
        <strain evidence="2 3">CBS 110550</strain>
    </source>
</reference>
<evidence type="ECO:0000313" key="2">
    <source>
        <dbReference type="EMBL" id="RYO89790.1"/>
    </source>
</evidence>